<dbReference type="Pfam" id="PF00072">
    <property type="entry name" value="Response_reg"/>
    <property type="match status" value="1"/>
</dbReference>
<dbReference type="InterPro" id="IPR011006">
    <property type="entry name" value="CheY-like_superfamily"/>
</dbReference>
<dbReference type="Pfam" id="PF07228">
    <property type="entry name" value="SpoIIE"/>
    <property type="match status" value="1"/>
</dbReference>
<dbReference type="SUPFAM" id="SSF52172">
    <property type="entry name" value="CheY-like"/>
    <property type="match status" value="1"/>
</dbReference>
<dbReference type="Gene3D" id="3.40.50.2300">
    <property type="match status" value="1"/>
</dbReference>
<dbReference type="InterPro" id="IPR001789">
    <property type="entry name" value="Sig_transdc_resp-reg_receiver"/>
</dbReference>
<keyword evidence="1" id="KW-0378">Hydrolase</keyword>
<protein>
    <submittedName>
        <fullName evidence="4">Response regulator</fullName>
    </submittedName>
</protein>
<dbReference type="InterPro" id="IPR001932">
    <property type="entry name" value="PPM-type_phosphatase-like_dom"/>
</dbReference>
<dbReference type="InterPro" id="IPR036457">
    <property type="entry name" value="PPM-type-like_dom_sf"/>
</dbReference>
<proteinExistence type="predicted"/>
<dbReference type="PROSITE" id="PS50110">
    <property type="entry name" value="RESPONSE_REGULATORY"/>
    <property type="match status" value="1"/>
</dbReference>
<reference evidence="4" key="1">
    <citation type="submission" date="2022-07" db="EMBL/GenBank/DDBJ databases">
        <title>Complete genome sequence of Salinispirillum sp. LH10-3-1 capable of multiple carbohydrate inversion isolated from a soda lake.</title>
        <authorList>
            <person name="Liu J."/>
            <person name="Zhai Y."/>
            <person name="Zhang H."/>
            <person name="Yang H."/>
            <person name="Qu J."/>
            <person name="Li J."/>
        </authorList>
    </citation>
    <scope>NUCLEOTIDE SEQUENCE</scope>
    <source>
        <strain evidence="4">LH 10-3-1</strain>
    </source>
</reference>
<dbReference type="Gene3D" id="3.60.40.10">
    <property type="entry name" value="PPM-type phosphatase domain"/>
    <property type="match status" value="1"/>
</dbReference>
<accession>A0AB38YCA1</accession>
<feature type="modified residue" description="4-aspartylphosphate" evidence="2">
    <location>
        <position position="56"/>
    </location>
</feature>
<dbReference type="RefSeq" id="WP_304994282.1">
    <property type="nucleotide sequence ID" value="NZ_CP101717.1"/>
</dbReference>
<dbReference type="SMART" id="SM00331">
    <property type="entry name" value="PP2C_SIG"/>
    <property type="match status" value="1"/>
</dbReference>
<dbReference type="PANTHER" id="PTHR43156:SF2">
    <property type="entry name" value="STAGE II SPORULATION PROTEIN E"/>
    <property type="match status" value="1"/>
</dbReference>
<gene>
    <name evidence="4" type="ORF">NFC81_09675</name>
</gene>
<dbReference type="GO" id="GO:0000160">
    <property type="term" value="P:phosphorelay signal transduction system"/>
    <property type="evidence" value="ECO:0007669"/>
    <property type="project" value="InterPro"/>
</dbReference>
<keyword evidence="2" id="KW-0597">Phosphoprotein</keyword>
<dbReference type="GO" id="GO:0016791">
    <property type="term" value="F:phosphatase activity"/>
    <property type="evidence" value="ECO:0007669"/>
    <property type="project" value="TreeGrafter"/>
</dbReference>
<evidence type="ECO:0000256" key="1">
    <source>
        <dbReference type="ARBA" id="ARBA00022801"/>
    </source>
</evidence>
<evidence type="ECO:0000313" key="4">
    <source>
        <dbReference type="EMBL" id="WLD56996.1"/>
    </source>
</evidence>
<feature type="domain" description="Response regulatory" evidence="3">
    <location>
        <begin position="7"/>
        <end position="121"/>
    </location>
</feature>
<dbReference type="Gene3D" id="1.20.5.390">
    <property type="entry name" value="L1 transposable element, trimerization domain"/>
    <property type="match status" value="1"/>
</dbReference>
<dbReference type="InterPro" id="IPR049510">
    <property type="entry name" value="RssB-like_REC"/>
</dbReference>
<dbReference type="CDD" id="cd17555">
    <property type="entry name" value="REC_RssB-like"/>
    <property type="match status" value="1"/>
</dbReference>
<dbReference type="InterPro" id="IPR052016">
    <property type="entry name" value="Bact_Sigma-Reg"/>
</dbReference>
<dbReference type="PANTHER" id="PTHR43156">
    <property type="entry name" value="STAGE II SPORULATION PROTEIN E-RELATED"/>
    <property type="match status" value="1"/>
</dbReference>
<name>A0AB38YCA1_9GAMM</name>
<dbReference type="EMBL" id="CP101717">
    <property type="protein sequence ID" value="WLD56996.1"/>
    <property type="molecule type" value="Genomic_DNA"/>
</dbReference>
<dbReference type="SUPFAM" id="SSF81606">
    <property type="entry name" value="PP2C-like"/>
    <property type="match status" value="1"/>
</dbReference>
<evidence type="ECO:0000259" key="3">
    <source>
        <dbReference type="PROSITE" id="PS50110"/>
    </source>
</evidence>
<sequence>MAVGKATLLVIDDDASVRESLAGYLEDSGYDVLQAADGVAGLEVFYADQPDLVLCDLRMPRKDGLAVLQEVVDRRPDVPFIVVSGAGVMSDVVSALRFGASDYIVKPVTDLAVVEHAIDKALERVRLLHENNTYRETLEDTNQRLQDTIETLEADLRAGRHVQQSMLPPKPFQAHGLNADYELHPSLFLSGDFVDYFELQPGVLLHYIVDVAGHGVSSAMVTILIRNEVIRLKNEWRYKVSQHIAHPAEVLAHLNQELLRSKIGKHATLFIGILDSLNQTYCYANAAHFPYPILKVDGAVKALELPSSALGLFPNARYEEFTLNYDSEFAVAMCSDGLLEINTDQPLADREQAWMELVSACDFSVPAICAQLRLQDIEESPDDMTILSVTHWNRLRKDNV</sequence>
<dbReference type="SMART" id="SM00448">
    <property type="entry name" value="REC"/>
    <property type="match status" value="1"/>
</dbReference>
<dbReference type="AlphaFoldDB" id="A0AB38YCA1"/>
<dbReference type="FunFam" id="3.40.50.2300:FF:000301">
    <property type="entry name" value="Response regulator receiver"/>
    <property type="match status" value="1"/>
</dbReference>
<organism evidence="4">
    <name type="scientific">Salinispirillum sp. LH 10-3-1</name>
    <dbReference type="NCBI Taxonomy" id="2952525"/>
    <lineage>
        <taxon>Bacteria</taxon>
        <taxon>Pseudomonadati</taxon>
        <taxon>Pseudomonadota</taxon>
        <taxon>Gammaproteobacteria</taxon>
        <taxon>Oceanospirillales</taxon>
        <taxon>Saccharospirillaceae</taxon>
        <taxon>Salinispirillum</taxon>
    </lineage>
</organism>
<evidence type="ECO:0000256" key="2">
    <source>
        <dbReference type="PROSITE-ProRule" id="PRU00169"/>
    </source>
</evidence>